<dbReference type="AlphaFoldDB" id="A0AAV7W2H2"/>
<feature type="region of interest" description="Disordered" evidence="1">
    <location>
        <begin position="1"/>
        <end position="96"/>
    </location>
</feature>
<comment type="caution">
    <text evidence="2">The sequence shown here is derived from an EMBL/GenBank/DDBJ whole genome shotgun (WGS) entry which is preliminary data.</text>
</comment>
<name>A0AAV7W2H2_PLEWA</name>
<protein>
    <submittedName>
        <fullName evidence="2">Uncharacterized protein</fullName>
    </submittedName>
</protein>
<evidence type="ECO:0000313" key="3">
    <source>
        <dbReference type="Proteomes" id="UP001066276"/>
    </source>
</evidence>
<evidence type="ECO:0000256" key="1">
    <source>
        <dbReference type="SAM" id="MobiDB-lite"/>
    </source>
</evidence>
<organism evidence="2 3">
    <name type="scientific">Pleurodeles waltl</name>
    <name type="common">Iberian ribbed newt</name>
    <dbReference type="NCBI Taxonomy" id="8319"/>
    <lineage>
        <taxon>Eukaryota</taxon>
        <taxon>Metazoa</taxon>
        <taxon>Chordata</taxon>
        <taxon>Craniata</taxon>
        <taxon>Vertebrata</taxon>
        <taxon>Euteleostomi</taxon>
        <taxon>Amphibia</taxon>
        <taxon>Batrachia</taxon>
        <taxon>Caudata</taxon>
        <taxon>Salamandroidea</taxon>
        <taxon>Salamandridae</taxon>
        <taxon>Pleurodelinae</taxon>
        <taxon>Pleurodeles</taxon>
    </lineage>
</organism>
<sequence>MRVSARVGPRPEGSGPSATTGSLALPVAAGKRSSQRSRGPVETATGSARLPVVALGPEPSGLGPTRALTRIHAGAPAQLGRPPFRRPYRGQKRNKKACGGDLLELNSNYRSNRAHLEHLTAINRPFSLSHLSQAVQGEDDIGARRAPPLM</sequence>
<reference evidence="2" key="1">
    <citation type="journal article" date="2022" name="bioRxiv">
        <title>Sequencing and chromosome-scale assembly of the giantPleurodeles waltlgenome.</title>
        <authorList>
            <person name="Brown T."/>
            <person name="Elewa A."/>
            <person name="Iarovenko S."/>
            <person name="Subramanian E."/>
            <person name="Araus A.J."/>
            <person name="Petzold A."/>
            <person name="Susuki M."/>
            <person name="Suzuki K.-i.T."/>
            <person name="Hayashi T."/>
            <person name="Toyoda A."/>
            <person name="Oliveira C."/>
            <person name="Osipova E."/>
            <person name="Leigh N.D."/>
            <person name="Simon A."/>
            <person name="Yun M.H."/>
        </authorList>
    </citation>
    <scope>NUCLEOTIDE SEQUENCE</scope>
    <source>
        <strain evidence="2">20211129_DDA</strain>
        <tissue evidence="2">Liver</tissue>
    </source>
</reference>
<gene>
    <name evidence="2" type="ORF">NDU88_003477</name>
</gene>
<keyword evidence="3" id="KW-1185">Reference proteome</keyword>
<accession>A0AAV7W2H2</accession>
<dbReference type="EMBL" id="JANPWB010000002">
    <property type="protein sequence ID" value="KAJ1208087.1"/>
    <property type="molecule type" value="Genomic_DNA"/>
</dbReference>
<evidence type="ECO:0000313" key="2">
    <source>
        <dbReference type="EMBL" id="KAJ1208087.1"/>
    </source>
</evidence>
<feature type="compositionally biased region" description="Basic residues" evidence="1">
    <location>
        <begin position="83"/>
        <end position="96"/>
    </location>
</feature>
<proteinExistence type="predicted"/>
<dbReference type="Proteomes" id="UP001066276">
    <property type="component" value="Chromosome 1_2"/>
</dbReference>